<dbReference type="Pfam" id="PF08241">
    <property type="entry name" value="Methyltransf_11"/>
    <property type="match status" value="1"/>
</dbReference>
<evidence type="ECO:0000259" key="1">
    <source>
        <dbReference type="Pfam" id="PF08241"/>
    </source>
</evidence>
<dbReference type="AlphaFoldDB" id="A0A0J9XEC2"/>
<dbReference type="GO" id="GO:0008757">
    <property type="term" value="F:S-adenosylmethionine-dependent methyltransferase activity"/>
    <property type="evidence" value="ECO:0007669"/>
    <property type="project" value="InterPro"/>
</dbReference>
<dbReference type="SUPFAM" id="SSF53335">
    <property type="entry name" value="S-adenosyl-L-methionine-dependent methyltransferases"/>
    <property type="match status" value="1"/>
</dbReference>
<gene>
    <name evidence="2" type="ORF">BN980_GECA12s03354g</name>
</gene>
<reference evidence="2" key="1">
    <citation type="submission" date="2014-03" db="EMBL/GenBank/DDBJ databases">
        <authorList>
            <person name="Casaregola S."/>
        </authorList>
    </citation>
    <scope>NUCLEOTIDE SEQUENCE [LARGE SCALE GENOMIC DNA]</scope>
    <source>
        <strain evidence="2">CLIB 918</strain>
    </source>
</reference>
<dbReference type="STRING" id="1173061.A0A0J9XEC2"/>
<accession>A0A0J9XEC2</accession>
<dbReference type="Gene3D" id="3.40.50.150">
    <property type="entry name" value="Vaccinia Virus protein VP39"/>
    <property type="match status" value="1"/>
</dbReference>
<proteinExistence type="predicted"/>
<dbReference type="Proteomes" id="UP000242525">
    <property type="component" value="Unassembled WGS sequence"/>
</dbReference>
<dbReference type="EMBL" id="CCBN010000012">
    <property type="protein sequence ID" value="CDO55856.1"/>
    <property type="molecule type" value="Genomic_DNA"/>
</dbReference>
<organism evidence="2 3">
    <name type="scientific">Geotrichum candidum</name>
    <name type="common">Oospora lactis</name>
    <name type="synonym">Dipodascus geotrichum</name>
    <dbReference type="NCBI Taxonomy" id="1173061"/>
    <lineage>
        <taxon>Eukaryota</taxon>
        <taxon>Fungi</taxon>
        <taxon>Dikarya</taxon>
        <taxon>Ascomycota</taxon>
        <taxon>Saccharomycotina</taxon>
        <taxon>Dipodascomycetes</taxon>
        <taxon>Dipodascales</taxon>
        <taxon>Dipodascaceae</taxon>
        <taxon>Geotrichum</taxon>
    </lineage>
</organism>
<dbReference type="OrthoDB" id="10017101at2759"/>
<dbReference type="InterPro" id="IPR013216">
    <property type="entry name" value="Methyltransf_11"/>
</dbReference>
<keyword evidence="3" id="KW-1185">Reference proteome</keyword>
<protein>
    <recommendedName>
        <fullName evidence="1">Methyltransferase type 11 domain-containing protein</fullName>
    </recommendedName>
</protein>
<dbReference type="InterPro" id="IPR029063">
    <property type="entry name" value="SAM-dependent_MTases_sf"/>
</dbReference>
<comment type="caution">
    <text evidence="2">The sequence shown here is derived from an EMBL/GenBank/DDBJ whole genome shotgun (WGS) entry which is preliminary data.</text>
</comment>
<sequence length="265" mass="30039">MMALRFIMKGDLLFSPLATKQKSLVVLDLQGIFRDQFSCQIALDYPQSMVYGLYFTPESGQNTMKSTNSFANQDSDNHHANDNSFPSNYIPCVGHSMKKLPFEDNTFDIINAKSLWYLVKKSDWVDVLSELFRIIKPGGYIELLMADFSLLNDNATDQYWWSRLVQGIINHGLEPAPMSTVGTQMYRVGFTDVNRALIALPRGWGGQMGHLTDLIAMYYSEFMFQTFSDLTPDEMVSFKTACRASIQKGYSPANSISFTYAQKPL</sequence>
<feature type="domain" description="Methyltransferase type 11" evidence="1">
    <location>
        <begin position="80"/>
        <end position="141"/>
    </location>
</feature>
<name>A0A0J9XEC2_GEOCN</name>
<evidence type="ECO:0000313" key="2">
    <source>
        <dbReference type="EMBL" id="CDO55856.1"/>
    </source>
</evidence>
<evidence type="ECO:0000313" key="3">
    <source>
        <dbReference type="Proteomes" id="UP000242525"/>
    </source>
</evidence>